<dbReference type="EMBL" id="KV784359">
    <property type="protein sequence ID" value="OEU15386.1"/>
    <property type="molecule type" value="Genomic_DNA"/>
</dbReference>
<reference evidence="2 3" key="1">
    <citation type="submission" date="2016-09" db="EMBL/GenBank/DDBJ databases">
        <title>Extensive genetic diversity and differential bi-allelic expression allows diatom success in the polar Southern Ocean.</title>
        <authorList>
            <consortium name="DOE Joint Genome Institute"/>
            <person name="Mock T."/>
            <person name="Otillar R.P."/>
            <person name="Strauss J."/>
            <person name="Dupont C."/>
            <person name="Frickenhaus S."/>
            <person name="Maumus F."/>
            <person name="Mcmullan M."/>
            <person name="Sanges R."/>
            <person name="Schmutz J."/>
            <person name="Toseland A."/>
            <person name="Valas R."/>
            <person name="Veluchamy A."/>
            <person name="Ward B.J."/>
            <person name="Allen A."/>
            <person name="Barry K."/>
            <person name="Falciatore A."/>
            <person name="Ferrante M."/>
            <person name="Fortunato A.E."/>
            <person name="Gloeckner G."/>
            <person name="Gruber A."/>
            <person name="Hipkin R."/>
            <person name="Janech M."/>
            <person name="Kroth P."/>
            <person name="Leese F."/>
            <person name="Lindquist E."/>
            <person name="Lyon B.R."/>
            <person name="Martin J."/>
            <person name="Mayer C."/>
            <person name="Parker M."/>
            <person name="Quesneville H."/>
            <person name="Raymond J."/>
            <person name="Uhlig C."/>
            <person name="Valentin K.U."/>
            <person name="Worden A.Z."/>
            <person name="Armbrust E.V."/>
            <person name="Bowler C."/>
            <person name="Green B."/>
            <person name="Moulton V."/>
            <person name="Van Oosterhout C."/>
            <person name="Grigoriev I."/>
        </authorList>
    </citation>
    <scope>NUCLEOTIDE SEQUENCE [LARGE SCALE GENOMIC DNA]</scope>
    <source>
        <strain evidence="2 3">CCMP1102</strain>
    </source>
</reference>
<sequence length="147" mass="14820">MSAENRRGSSLFSGPSAGAGEKTQLRAGAPTPKPLNGTSQPSGGATRRASNVMMPGALGGGLGFGIDFDDSDYEDSDDDDGPPPGANPGGKSGATAGGPNHRPYVGGFAAAAYEAAKAHHSTQSKMENPEEPRPSPPSGKQQQNEKA</sequence>
<name>A0A1E7FB66_9STRA</name>
<feature type="region of interest" description="Disordered" evidence="1">
    <location>
        <begin position="1"/>
        <end position="147"/>
    </location>
</feature>
<evidence type="ECO:0000313" key="3">
    <source>
        <dbReference type="Proteomes" id="UP000095751"/>
    </source>
</evidence>
<organism evidence="2 3">
    <name type="scientific">Fragilariopsis cylindrus CCMP1102</name>
    <dbReference type="NCBI Taxonomy" id="635003"/>
    <lineage>
        <taxon>Eukaryota</taxon>
        <taxon>Sar</taxon>
        <taxon>Stramenopiles</taxon>
        <taxon>Ochrophyta</taxon>
        <taxon>Bacillariophyta</taxon>
        <taxon>Bacillariophyceae</taxon>
        <taxon>Bacillariophycidae</taxon>
        <taxon>Bacillariales</taxon>
        <taxon>Bacillariaceae</taxon>
        <taxon>Fragilariopsis</taxon>
    </lineage>
</organism>
<feature type="compositionally biased region" description="Acidic residues" evidence="1">
    <location>
        <begin position="67"/>
        <end position="81"/>
    </location>
</feature>
<dbReference type="AlphaFoldDB" id="A0A1E7FB66"/>
<protein>
    <submittedName>
        <fullName evidence="2">Uncharacterized protein</fullName>
    </submittedName>
</protein>
<evidence type="ECO:0000256" key="1">
    <source>
        <dbReference type="SAM" id="MobiDB-lite"/>
    </source>
</evidence>
<dbReference type="KEGG" id="fcy:FRACYDRAFT_240072"/>
<accession>A0A1E7FB66</accession>
<feature type="compositionally biased region" description="Gly residues" evidence="1">
    <location>
        <begin position="87"/>
        <end position="96"/>
    </location>
</feature>
<proteinExistence type="predicted"/>
<dbReference type="InParanoid" id="A0A1E7FB66"/>
<gene>
    <name evidence="2" type="ORF">FRACYDRAFT_240072</name>
</gene>
<evidence type="ECO:0000313" key="2">
    <source>
        <dbReference type="EMBL" id="OEU15386.1"/>
    </source>
</evidence>
<keyword evidence="3" id="KW-1185">Reference proteome</keyword>
<dbReference type="Proteomes" id="UP000095751">
    <property type="component" value="Unassembled WGS sequence"/>
</dbReference>